<reference evidence="3" key="1">
    <citation type="submission" date="2022-07" db="EMBL/GenBank/DDBJ databases">
        <title>The genome of Lyophyllum shimeji provides insight into the initial evolution of ectomycorrhizal fungal genome.</title>
        <authorList>
            <person name="Kobayashi Y."/>
            <person name="Shibata T."/>
            <person name="Hirakawa H."/>
            <person name="Shigenobu S."/>
            <person name="Nishiyama T."/>
            <person name="Yamada A."/>
            <person name="Hasebe M."/>
            <person name="Kawaguchi M."/>
        </authorList>
    </citation>
    <scope>NUCLEOTIDE SEQUENCE</scope>
    <source>
        <strain evidence="3">AT787</strain>
    </source>
</reference>
<feature type="transmembrane region" description="Helical" evidence="2">
    <location>
        <begin position="47"/>
        <end position="69"/>
    </location>
</feature>
<keyword evidence="2" id="KW-0812">Transmembrane</keyword>
<dbReference type="EMBL" id="BRPK01000005">
    <property type="protein sequence ID" value="GLB38778.1"/>
    <property type="molecule type" value="Genomic_DNA"/>
</dbReference>
<feature type="transmembrane region" description="Helical" evidence="2">
    <location>
        <begin position="365"/>
        <end position="387"/>
    </location>
</feature>
<feature type="transmembrane region" description="Helical" evidence="2">
    <location>
        <begin position="228"/>
        <end position="245"/>
    </location>
</feature>
<sequence length="403" mass="44160">MGGDHIVALTVFASYFLIIIGLFAFILRSLGNWRLPQRTDRQITTCWIFAFLTLASLAHTWLHMFRFLAWSFNTYESNLPSGSPRPVLTRLTSWLIDTSLFEQAWAAVCFGPFNWWWSQQLCLYTVGAWTVFLATKGPERRVRHVWAYMLLGQLVAISVASNLFYLALLLRAPSPVPASDGGKQPPKSTKSKPPRASVSVSPTLYAPVLLAFATIFYSPYTSVASGTFLPNLLLMHSLIFIPLVLPPSSSSLSLPKITLRTFALLLSAASLLLHANATLRALASLQTPDTGTPGRLSPWDLRAFGAAAWDTLQAHHPAQSSIGWDVVWTNVSFVLWTALSGESEEGMPVRKSGSHGAAPGWGRRAFMLPLALATPLVSVGAVAPWVFSERGEFGTAEAAEKEE</sequence>
<evidence type="ECO:0000256" key="2">
    <source>
        <dbReference type="SAM" id="Phobius"/>
    </source>
</evidence>
<protein>
    <submittedName>
        <fullName evidence="3">Uncharacterized protein</fullName>
    </submittedName>
</protein>
<feature type="region of interest" description="Disordered" evidence="1">
    <location>
        <begin position="176"/>
        <end position="199"/>
    </location>
</feature>
<keyword evidence="4" id="KW-1185">Reference proteome</keyword>
<comment type="caution">
    <text evidence="3">The sequence shown here is derived from an EMBL/GenBank/DDBJ whole genome shotgun (WGS) entry which is preliminary data.</text>
</comment>
<accession>A0A9P3PNP4</accession>
<feature type="transmembrane region" description="Helical" evidence="2">
    <location>
        <begin position="196"/>
        <end position="216"/>
    </location>
</feature>
<keyword evidence="2" id="KW-1133">Transmembrane helix</keyword>
<name>A0A9P3PNP4_LYOSH</name>
<evidence type="ECO:0000313" key="4">
    <source>
        <dbReference type="Proteomes" id="UP001063166"/>
    </source>
</evidence>
<feature type="transmembrane region" description="Helical" evidence="2">
    <location>
        <begin position="257"/>
        <end position="275"/>
    </location>
</feature>
<feature type="transmembrane region" description="Helical" evidence="2">
    <location>
        <begin position="115"/>
        <end position="134"/>
    </location>
</feature>
<dbReference type="AlphaFoldDB" id="A0A9P3PNP4"/>
<dbReference type="Proteomes" id="UP001063166">
    <property type="component" value="Unassembled WGS sequence"/>
</dbReference>
<organism evidence="3 4">
    <name type="scientific">Lyophyllum shimeji</name>
    <name type="common">Hon-shimeji</name>
    <name type="synonym">Tricholoma shimeji</name>
    <dbReference type="NCBI Taxonomy" id="47721"/>
    <lineage>
        <taxon>Eukaryota</taxon>
        <taxon>Fungi</taxon>
        <taxon>Dikarya</taxon>
        <taxon>Basidiomycota</taxon>
        <taxon>Agaricomycotina</taxon>
        <taxon>Agaricomycetes</taxon>
        <taxon>Agaricomycetidae</taxon>
        <taxon>Agaricales</taxon>
        <taxon>Tricholomatineae</taxon>
        <taxon>Lyophyllaceae</taxon>
        <taxon>Lyophyllum</taxon>
    </lineage>
</organism>
<evidence type="ECO:0000256" key="1">
    <source>
        <dbReference type="SAM" id="MobiDB-lite"/>
    </source>
</evidence>
<feature type="transmembrane region" description="Helical" evidence="2">
    <location>
        <begin position="146"/>
        <end position="168"/>
    </location>
</feature>
<gene>
    <name evidence="3" type="ORF">LshimejAT787_0506430</name>
</gene>
<evidence type="ECO:0000313" key="3">
    <source>
        <dbReference type="EMBL" id="GLB38778.1"/>
    </source>
</evidence>
<dbReference type="OrthoDB" id="2126185at2759"/>
<keyword evidence="2" id="KW-0472">Membrane</keyword>
<feature type="transmembrane region" description="Helical" evidence="2">
    <location>
        <begin position="6"/>
        <end position="27"/>
    </location>
</feature>
<proteinExistence type="predicted"/>